<evidence type="ECO:0000256" key="3">
    <source>
        <dbReference type="ARBA" id="ARBA00022603"/>
    </source>
</evidence>
<protein>
    <recommendedName>
        <fullName evidence="2">site-specific DNA-methyltransferase (adenine-specific)</fullName>
        <ecNumber evidence="2">2.1.1.72</ecNumber>
    </recommendedName>
</protein>
<evidence type="ECO:0000256" key="2">
    <source>
        <dbReference type="ARBA" id="ARBA00011900"/>
    </source>
</evidence>
<dbReference type="EC" id="2.1.1.72" evidence="2"/>
<dbReference type="GO" id="GO:0008170">
    <property type="term" value="F:N-methyltransferase activity"/>
    <property type="evidence" value="ECO:0007669"/>
    <property type="project" value="InterPro"/>
</dbReference>
<sequence length="771" mass="87751">MPEKAGKNGNSTPGRSASRPGLGLAEGERRDIIKRIEADRPLPDRYRFLLFEDKREVELVWNGKTGEVCNLVLPFQTIEQVDEPRAEKPGDAGLQGELFDDRGRQLKGWTNKLIWGDNKLILSSLKDGPLRAEIEAQGGLKLIYIDPPFDVGADFSMDIEIGGDTFTKKPGILEEIAYRDTWGKGADSFIAMIYERLVLMRDLLAEDGSIYVHCDWRVNSLIRLVSDEIFGSSCFRGKIAWKRTSAHSDSKFFPYIHDTILFYAKSEQTTFSRQYEPLDEKYVDSKYRHRSVDGRPYRKDNLTATGLSGGGYDYVWNGVKRTWRCPPETMASYEKKGRLSYTKNGVAEYIRYLDESKGRVVGDLWTNISPVNSQASDRLNYPTQKPEALLTRILEASSNPGDLVADFFCGSGTTAAVAEKLGRKWIASDLGKFAIHTTRKRMIGVQRQLKAEGKDYRAFEILNLGRYERQHYIGINPNLREAEKQRQLAAKEAEFVDLILHAYRAEKTPESDGMFQGRRVGRMVAVGPVNLPITRLFVEEIILECRKRHLTRVDILGFEFEMGLFPNVLDEAKAKGIDIAPKYIPAEVFDRRAVEKNQVVFHDVAFIEVEPILKRPKRKPATVAVELTDFAVHYAQGSIAGAEAELKNKASRVVVEEGQIVKISKDRDGKIAKERLTRHWTDWIDYWSVDFDFESRREIIRVKDPETGQIEEQWTGDYIFENEWQSFRAKKDRTLELASAAMECPPGRRKIAVKVVDIFGNDTMTIVEVGV</sequence>
<evidence type="ECO:0000256" key="6">
    <source>
        <dbReference type="ARBA" id="ARBA00047942"/>
    </source>
</evidence>
<dbReference type="InterPro" id="IPR002941">
    <property type="entry name" value="DNA_methylase_N4/N6"/>
</dbReference>
<dbReference type="GO" id="GO:0005737">
    <property type="term" value="C:cytoplasm"/>
    <property type="evidence" value="ECO:0007669"/>
    <property type="project" value="TreeGrafter"/>
</dbReference>
<proteinExistence type="inferred from homology"/>
<dbReference type="Pfam" id="PF01555">
    <property type="entry name" value="N6_N4_Mtase"/>
    <property type="match status" value="1"/>
</dbReference>
<organism evidence="9">
    <name type="scientific">Candidatus Kentrum sp. SD</name>
    <dbReference type="NCBI Taxonomy" id="2126332"/>
    <lineage>
        <taxon>Bacteria</taxon>
        <taxon>Pseudomonadati</taxon>
        <taxon>Pseudomonadota</taxon>
        <taxon>Gammaproteobacteria</taxon>
        <taxon>Candidatus Kentrum</taxon>
    </lineage>
</organism>
<dbReference type="AlphaFoldDB" id="A0A450YFR2"/>
<feature type="region of interest" description="Disordered" evidence="7">
    <location>
        <begin position="1"/>
        <end position="24"/>
    </location>
</feature>
<comment type="similarity">
    <text evidence="1">Belongs to the N(4)/N(6)-methyltransferase family.</text>
</comment>
<dbReference type="PANTHER" id="PTHR13370">
    <property type="entry name" value="RNA METHYLASE-RELATED"/>
    <property type="match status" value="1"/>
</dbReference>
<evidence type="ECO:0000313" key="10">
    <source>
        <dbReference type="EMBL" id="VFK45973.1"/>
    </source>
</evidence>
<name>A0A450YFR2_9GAMM</name>
<keyword evidence="5" id="KW-0949">S-adenosyl-L-methionine</keyword>
<keyword evidence="4 9" id="KW-0808">Transferase</keyword>
<dbReference type="PRINTS" id="PR00506">
    <property type="entry name" value="D21N6MTFRASE"/>
</dbReference>
<dbReference type="EMBL" id="CAADFR010000058">
    <property type="protein sequence ID" value="VFK40323.1"/>
    <property type="molecule type" value="Genomic_DNA"/>
</dbReference>
<dbReference type="PANTHER" id="PTHR13370:SF24">
    <property type="entry name" value="TYPE III RESTRICTION-MODIFICATION ENZYME STYLTI MOD SUBUNIT"/>
    <property type="match status" value="1"/>
</dbReference>
<dbReference type="EMBL" id="CAADFU010000065">
    <property type="protein sequence ID" value="VFK45973.1"/>
    <property type="molecule type" value="Genomic_DNA"/>
</dbReference>
<evidence type="ECO:0000256" key="5">
    <source>
        <dbReference type="ARBA" id="ARBA00022691"/>
    </source>
</evidence>
<evidence type="ECO:0000256" key="7">
    <source>
        <dbReference type="SAM" id="MobiDB-lite"/>
    </source>
</evidence>
<evidence type="ECO:0000259" key="8">
    <source>
        <dbReference type="Pfam" id="PF01555"/>
    </source>
</evidence>
<feature type="domain" description="DNA methylase N-4/N-6" evidence="8">
    <location>
        <begin position="141"/>
        <end position="437"/>
    </location>
</feature>
<dbReference type="SUPFAM" id="SSF53335">
    <property type="entry name" value="S-adenosyl-L-methionine-dependent methyltransferases"/>
    <property type="match status" value="1"/>
</dbReference>
<dbReference type="GO" id="GO:0032259">
    <property type="term" value="P:methylation"/>
    <property type="evidence" value="ECO:0007669"/>
    <property type="project" value="UniProtKB-KW"/>
</dbReference>
<dbReference type="Gene3D" id="3.40.50.150">
    <property type="entry name" value="Vaccinia Virus protein VP39"/>
    <property type="match status" value="1"/>
</dbReference>
<evidence type="ECO:0000256" key="1">
    <source>
        <dbReference type="ARBA" id="ARBA00006594"/>
    </source>
</evidence>
<dbReference type="GO" id="GO:0003677">
    <property type="term" value="F:DNA binding"/>
    <property type="evidence" value="ECO:0007669"/>
    <property type="project" value="InterPro"/>
</dbReference>
<dbReference type="GO" id="GO:0009007">
    <property type="term" value="F:site-specific DNA-methyltransferase (adenine-specific) activity"/>
    <property type="evidence" value="ECO:0007669"/>
    <property type="project" value="UniProtKB-EC"/>
</dbReference>
<evidence type="ECO:0000256" key="4">
    <source>
        <dbReference type="ARBA" id="ARBA00022679"/>
    </source>
</evidence>
<comment type="catalytic activity">
    <reaction evidence="6">
        <text>a 2'-deoxyadenosine in DNA + S-adenosyl-L-methionine = an N(6)-methyl-2'-deoxyadenosine in DNA + S-adenosyl-L-homocysteine + H(+)</text>
        <dbReference type="Rhea" id="RHEA:15197"/>
        <dbReference type="Rhea" id="RHEA-COMP:12418"/>
        <dbReference type="Rhea" id="RHEA-COMP:12419"/>
        <dbReference type="ChEBI" id="CHEBI:15378"/>
        <dbReference type="ChEBI" id="CHEBI:57856"/>
        <dbReference type="ChEBI" id="CHEBI:59789"/>
        <dbReference type="ChEBI" id="CHEBI:90615"/>
        <dbReference type="ChEBI" id="CHEBI:90616"/>
        <dbReference type="EC" id="2.1.1.72"/>
    </reaction>
</comment>
<accession>A0A450YFR2</accession>
<evidence type="ECO:0000313" key="9">
    <source>
        <dbReference type="EMBL" id="VFK40323.1"/>
    </source>
</evidence>
<dbReference type="InterPro" id="IPR002295">
    <property type="entry name" value="N4/N6-MTase_EcoPI_Mod-like"/>
</dbReference>
<reference evidence="9" key="1">
    <citation type="submission" date="2019-02" db="EMBL/GenBank/DDBJ databases">
        <authorList>
            <person name="Gruber-Vodicka R. H."/>
            <person name="Seah K. B. B."/>
        </authorList>
    </citation>
    <scope>NUCLEOTIDE SEQUENCE</scope>
    <source>
        <strain evidence="10">BECK_S1320</strain>
        <strain evidence="9">BECK_S1321</strain>
    </source>
</reference>
<dbReference type="InterPro" id="IPR029063">
    <property type="entry name" value="SAM-dependent_MTases_sf"/>
</dbReference>
<keyword evidence="3 9" id="KW-0489">Methyltransferase</keyword>
<gene>
    <name evidence="10" type="ORF">BECKSD772E_GA0070983_10658</name>
    <name evidence="9" type="ORF">BECKSD772F_GA0070984_10588</name>
</gene>